<evidence type="ECO:0000256" key="2">
    <source>
        <dbReference type="ARBA" id="ARBA00012417"/>
    </source>
</evidence>
<dbReference type="OrthoDB" id="9806424at2"/>
<dbReference type="InterPro" id="IPR012337">
    <property type="entry name" value="RNaseH-like_sf"/>
</dbReference>
<dbReference type="SMART" id="SM00482">
    <property type="entry name" value="POLAc"/>
    <property type="match status" value="1"/>
</dbReference>
<keyword evidence="6 17" id="KW-0235">DNA replication</keyword>
<evidence type="ECO:0000256" key="15">
    <source>
        <dbReference type="ARBA" id="ARBA00053603"/>
    </source>
</evidence>
<evidence type="ECO:0000256" key="17">
    <source>
        <dbReference type="RuleBase" id="RU004460"/>
    </source>
</evidence>
<dbReference type="SMART" id="SM00474">
    <property type="entry name" value="35EXOc"/>
    <property type="match status" value="1"/>
</dbReference>
<sequence length="891" mass="97038">MAVVDRLLLIDGHSVAYRAFFALPVENFSTTTGQSTNAVFGFTSMLINVLRDEKPTHVGVAFDVSRASFRTEQYAEYKANRSASPQEFKGQVELVKEVLDALGIQYLEKPGYEADDVIGTLARQAEDAGMEVLICTGDRDSFQLVSDRTTILYPKRGVSDLSRMTPAAVEEKYGVPPQRYPDLAALVGESSDNLPGVPGVGPKTAAKWINAYDGLDGVVANVDAIGGKAGQSLRDHLDDVLRNRRLNALVCDLDLPAGPTDLGFTTEWNRDAIHRVFDALEFSALRERLFDYLGGGDEKASADAAVALDLALPGEGQVGAWLDEHAAAGTVVGVDVSGVLRPSGARADTIAVATADGHGMWVSTDALTVQDDAALAAWLADTTRQKVFHDAKGQVHALAAQGWSVDGVVADTALAAYLVRPDQRSYDLADLAVRYLHREISTSDDSGQLAFDDDSAGAQSAVQRARAAVDLWATLEPQVEQHGALDLLRSVELPLIRVLRQMESTGIAVDGAHLDALHQEFTHRMLGAAQDAYAVIGREVNLGSPKQLQVVLFEELAMPKTKRTKTGYTTDADALQSLYAKTEHPFLEHLLAHRDVTRLRQTVEGLQKTVQSDGRIHTTYYQTIAATGRLSSADPNLQNIPIRTESGRRIREAFCVGEGFETLLTADYSQIEMRIMAHLSEDADLIEAFRSGHDFHTVMAAKVFDRAPDDIDGGLRARIKAMNYGLAYGLSSYGLGQQLGITPGEAQVLMDDYFQTFGGVRDYLQGVVDDARQTGFTETIMGRRRYLPDLQSDNRQRREMAERMALNAPIQGSAADIIKVAMLGVDRALRESGLRSRMLLQVHDELVLEVARGELDRVESLVREQMAGAAQLSVPLDVSVGIGRTWHEAGH</sequence>
<evidence type="ECO:0000259" key="19">
    <source>
        <dbReference type="SMART" id="SM00475"/>
    </source>
</evidence>
<dbReference type="SUPFAM" id="SSF56672">
    <property type="entry name" value="DNA/RNA polymerases"/>
    <property type="match status" value="1"/>
</dbReference>
<evidence type="ECO:0000256" key="7">
    <source>
        <dbReference type="ARBA" id="ARBA00022722"/>
    </source>
</evidence>
<dbReference type="Pfam" id="PF00476">
    <property type="entry name" value="DNA_pol_A"/>
    <property type="match status" value="1"/>
</dbReference>
<dbReference type="SMART" id="SM00279">
    <property type="entry name" value="HhH2"/>
    <property type="match status" value="1"/>
</dbReference>
<dbReference type="InterPro" id="IPR020045">
    <property type="entry name" value="DNA_polI_H3TH"/>
</dbReference>
<dbReference type="Gene3D" id="3.30.70.370">
    <property type="match status" value="1"/>
</dbReference>
<keyword evidence="22" id="KW-1185">Reference proteome</keyword>
<dbReference type="SUPFAM" id="SSF47807">
    <property type="entry name" value="5' to 3' exonuclease, C-terminal subdomain"/>
    <property type="match status" value="1"/>
</dbReference>
<feature type="domain" description="5'-3' exonuclease" evidence="19">
    <location>
        <begin position="5"/>
        <end position="265"/>
    </location>
</feature>
<evidence type="ECO:0000256" key="16">
    <source>
        <dbReference type="NCBIfam" id="TIGR00593"/>
    </source>
</evidence>
<dbReference type="FunFam" id="3.40.50.1010:FF:000001">
    <property type="entry name" value="DNA polymerase I"/>
    <property type="match status" value="1"/>
</dbReference>
<comment type="similarity">
    <text evidence="1 17">Belongs to the DNA polymerase type-A family.</text>
</comment>
<evidence type="ECO:0000259" key="18">
    <source>
        <dbReference type="SMART" id="SM00474"/>
    </source>
</evidence>
<accession>A0A3N6WLT7</accession>
<dbReference type="GO" id="GO:0003887">
    <property type="term" value="F:DNA-directed DNA polymerase activity"/>
    <property type="evidence" value="ECO:0007669"/>
    <property type="project" value="UniProtKB-UniRule"/>
</dbReference>
<dbReference type="PRINTS" id="PR00868">
    <property type="entry name" value="DNAPOLI"/>
</dbReference>
<dbReference type="GO" id="GO:0008408">
    <property type="term" value="F:3'-5' exonuclease activity"/>
    <property type="evidence" value="ECO:0007669"/>
    <property type="project" value="InterPro"/>
</dbReference>
<evidence type="ECO:0000313" key="22">
    <source>
        <dbReference type="Proteomes" id="UP000275225"/>
    </source>
</evidence>
<dbReference type="Gene3D" id="1.10.150.20">
    <property type="entry name" value="5' to 3' exonuclease, C-terminal subdomain"/>
    <property type="match status" value="2"/>
</dbReference>
<dbReference type="Pfam" id="PF01367">
    <property type="entry name" value="5_3_exonuc"/>
    <property type="match status" value="1"/>
</dbReference>
<dbReference type="InterPro" id="IPR002562">
    <property type="entry name" value="3'-5'_exonuclease_dom"/>
</dbReference>
<comment type="function">
    <text evidence="15">In addition to polymerase activity, this DNA polymerase exhibits 3'-5' and 5'-3' exonuclease activity.</text>
</comment>
<dbReference type="SUPFAM" id="SSF53098">
    <property type="entry name" value="Ribonuclease H-like"/>
    <property type="match status" value="1"/>
</dbReference>
<dbReference type="InterPro" id="IPR036279">
    <property type="entry name" value="5-3_exonuclease_C_sf"/>
</dbReference>
<dbReference type="CDD" id="cd09898">
    <property type="entry name" value="H3TH_53EXO"/>
    <property type="match status" value="1"/>
</dbReference>
<dbReference type="InterPro" id="IPR002421">
    <property type="entry name" value="5-3_exonuclease"/>
</dbReference>
<dbReference type="SUPFAM" id="SSF88723">
    <property type="entry name" value="PIN domain-like"/>
    <property type="match status" value="1"/>
</dbReference>
<keyword evidence="7" id="KW-0540">Nuclease</keyword>
<evidence type="ECO:0000256" key="10">
    <source>
        <dbReference type="ARBA" id="ARBA00022839"/>
    </source>
</evidence>
<dbReference type="GO" id="GO:0003677">
    <property type="term" value="F:DNA binding"/>
    <property type="evidence" value="ECO:0007669"/>
    <property type="project" value="UniProtKB-UniRule"/>
</dbReference>
<evidence type="ECO:0000256" key="14">
    <source>
        <dbReference type="ARBA" id="ARBA00049244"/>
    </source>
</evidence>
<evidence type="ECO:0000256" key="13">
    <source>
        <dbReference type="ARBA" id="ARBA00023204"/>
    </source>
</evidence>
<evidence type="ECO:0000313" key="21">
    <source>
        <dbReference type="EMBL" id="RQN08526.1"/>
    </source>
</evidence>
<dbReference type="InterPro" id="IPR008918">
    <property type="entry name" value="HhH2"/>
</dbReference>
<keyword evidence="9" id="KW-0378">Hydrolase</keyword>
<dbReference type="CDD" id="cd09859">
    <property type="entry name" value="PIN_53EXO"/>
    <property type="match status" value="1"/>
</dbReference>
<dbReference type="InterPro" id="IPR018320">
    <property type="entry name" value="DNA_polymerase_1"/>
</dbReference>
<dbReference type="InterPro" id="IPR043502">
    <property type="entry name" value="DNA/RNA_pol_sf"/>
</dbReference>
<dbReference type="FunFam" id="1.20.1060.10:FF:000001">
    <property type="entry name" value="DNA polymerase I"/>
    <property type="match status" value="1"/>
</dbReference>
<feature type="domain" description="3'-5' exonuclease" evidence="18">
    <location>
        <begin position="309"/>
        <end position="480"/>
    </location>
</feature>
<keyword evidence="10" id="KW-0269">Exonuclease</keyword>
<dbReference type="InterPro" id="IPR036397">
    <property type="entry name" value="RNaseH_sf"/>
</dbReference>
<comment type="caution">
    <text evidence="21">The sequence shown here is derived from an EMBL/GenBank/DDBJ whole genome shotgun (WGS) entry which is preliminary data.</text>
</comment>
<evidence type="ECO:0000256" key="5">
    <source>
        <dbReference type="ARBA" id="ARBA00022695"/>
    </source>
</evidence>
<evidence type="ECO:0000256" key="12">
    <source>
        <dbReference type="ARBA" id="ARBA00023125"/>
    </source>
</evidence>
<evidence type="ECO:0000256" key="6">
    <source>
        <dbReference type="ARBA" id="ARBA00022705"/>
    </source>
</evidence>
<dbReference type="CDD" id="cd08637">
    <property type="entry name" value="DNA_pol_A_pol_I_C"/>
    <property type="match status" value="1"/>
</dbReference>
<reference evidence="21 22" key="1">
    <citation type="submission" date="2018-11" db="EMBL/GenBank/DDBJ databases">
        <authorList>
            <person name="Li F."/>
        </authorList>
    </citation>
    <scope>NUCLEOTIDE SEQUENCE [LARGE SCALE GENOMIC DNA]</scope>
    <source>
        <strain evidence="21 22">YS17T</strain>
    </source>
</reference>
<dbReference type="Gene3D" id="1.20.1060.10">
    <property type="entry name" value="Taq DNA Polymerase, Chain T, domain 4"/>
    <property type="match status" value="1"/>
</dbReference>
<keyword evidence="13 17" id="KW-0234">DNA repair</keyword>
<keyword evidence="8 17" id="KW-0227">DNA damage</keyword>
<dbReference type="GO" id="GO:0008409">
    <property type="term" value="F:5'-3' exonuclease activity"/>
    <property type="evidence" value="ECO:0007669"/>
    <property type="project" value="InterPro"/>
</dbReference>
<dbReference type="InterPro" id="IPR020046">
    <property type="entry name" value="5-3_exonucl_a-hlix_arch_N"/>
</dbReference>
<dbReference type="PANTHER" id="PTHR10133">
    <property type="entry name" value="DNA POLYMERASE I"/>
    <property type="match status" value="1"/>
</dbReference>
<dbReference type="Pfam" id="PF22619">
    <property type="entry name" value="DNA_polI_exo1"/>
    <property type="match status" value="1"/>
</dbReference>
<keyword evidence="5 17" id="KW-0548">Nucleotidyltransferase</keyword>
<dbReference type="Gene3D" id="3.30.420.10">
    <property type="entry name" value="Ribonuclease H-like superfamily/Ribonuclease H"/>
    <property type="match status" value="1"/>
</dbReference>
<dbReference type="InterPro" id="IPR001098">
    <property type="entry name" value="DNA-dir_DNA_pol_A_palm_dom"/>
</dbReference>
<dbReference type="Gene3D" id="3.40.50.1010">
    <property type="entry name" value="5'-nuclease"/>
    <property type="match status" value="1"/>
</dbReference>
<dbReference type="Proteomes" id="UP000275225">
    <property type="component" value="Unassembled WGS sequence"/>
</dbReference>
<keyword evidence="12 17" id="KW-0238">DNA-binding</keyword>
<dbReference type="GO" id="GO:0006261">
    <property type="term" value="P:DNA-templated DNA replication"/>
    <property type="evidence" value="ECO:0007669"/>
    <property type="project" value="UniProtKB-UniRule"/>
</dbReference>
<dbReference type="InterPro" id="IPR002298">
    <property type="entry name" value="DNA_polymerase_A"/>
</dbReference>
<evidence type="ECO:0000259" key="20">
    <source>
        <dbReference type="SMART" id="SM00482"/>
    </source>
</evidence>
<keyword evidence="4 17" id="KW-0808">Transferase</keyword>
<dbReference type="CDD" id="cd06140">
    <property type="entry name" value="DNA_polA_I_Bacillus_like_exo"/>
    <property type="match status" value="1"/>
</dbReference>
<evidence type="ECO:0000256" key="4">
    <source>
        <dbReference type="ARBA" id="ARBA00022679"/>
    </source>
</evidence>
<comment type="catalytic activity">
    <reaction evidence="14 17">
        <text>DNA(n) + a 2'-deoxyribonucleoside 5'-triphosphate = DNA(n+1) + diphosphate</text>
        <dbReference type="Rhea" id="RHEA:22508"/>
        <dbReference type="Rhea" id="RHEA-COMP:17339"/>
        <dbReference type="Rhea" id="RHEA-COMP:17340"/>
        <dbReference type="ChEBI" id="CHEBI:33019"/>
        <dbReference type="ChEBI" id="CHEBI:61560"/>
        <dbReference type="ChEBI" id="CHEBI:173112"/>
        <dbReference type="EC" id="2.7.7.7"/>
    </reaction>
</comment>
<evidence type="ECO:0000256" key="1">
    <source>
        <dbReference type="ARBA" id="ARBA00007705"/>
    </source>
</evidence>
<dbReference type="NCBIfam" id="TIGR00593">
    <property type="entry name" value="pola"/>
    <property type="match status" value="1"/>
</dbReference>
<gene>
    <name evidence="17 21" type="primary">polA</name>
    <name evidence="21" type="ORF">EHW97_06480</name>
</gene>
<protein>
    <recommendedName>
        <fullName evidence="3 16">DNA polymerase I</fullName>
        <ecNumber evidence="2 16">2.7.7.7</ecNumber>
    </recommendedName>
</protein>
<dbReference type="InterPro" id="IPR054690">
    <property type="entry name" value="DNA_polI_exonuclease"/>
</dbReference>
<dbReference type="FunFam" id="1.10.150.20:FF:000002">
    <property type="entry name" value="DNA polymerase I"/>
    <property type="match status" value="1"/>
</dbReference>
<name>A0A3N6WLT7_9ACTN</name>
<proteinExistence type="inferred from homology"/>
<dbReference type="NCBIfam" id="NF004397">
    <property type="entry name" value="PRK05755.1"/>
    <property type="match status" value="1"/>
</dbReference>
<feature type="domain" description="DNA-directed DNA polymerase family A palm" evidence="20">
    <location>
        <begin position="647"/>
        <end position="854"/>
    </location>
</feature>
<dbReference type="EMBL" id="RQJX01000006">
    <property type="protein sequence ID" value="RQN08526.1"/>
    <property type="molecule type" value="Genomic_DNA"/>
</dbReference>
<dbReference type="SMART" id="SM00475">
    <property type="entry name" value="53EXOc"/>
    <property type="match status" value="1"/>
</dbReference>
<dbReference type="InterPro" id="IPR029060">
    <property type="entry name" value="PIN-like_dom_sf"/>
</dbReference>
<dbReference type="EC" id="2.7.7.7" evidence="2 16"/>
<evidence type="ECO:0000256" key="3">
    <source>
        <dbReference type="ARBA" id="ARBA00020311"/>
    </source>
</evidence>
<organism evidence="21 22">
    <name type="scientific">Aeromicrobium camelliae</name>
    <dbReference type="NCBI Taxonomy" id="1538144"/>
    <lineage>
        <taxon>Bacteria</taxon>
        <taxon>Bacillati</taxon>
        <taxon>Actinomycetota</taxon>
        <taxon>Actinomycetes</taxon>
        <taxon>Propionibacteriales</taxon>
        <taxon>Nocardioidaceae</taxon>
        <taxon>Aeromicrobium</taxon>
    </lineage>
</organism>
<dbReference type="PANTHER" id="PTHR10133:SF27">
    <property type="entry name" value="DNA POLYMERASE NU"/>
    <property type="match status" value="1"/>
</dbReference>
<dbReference type="GO" id="GO:0006302">
    <property type="term" value="P:double-strand break repair"/>
    <property type="evidence" value="ECO:0007669"/>
    <property type="project" value="TreeGrafter"/>
</dbReference>
<evidence type="ECO:0000256" key="8">
    <source>
        <dbReference type="ARBA" id="ARBA00022763"/>
    </source>
</evidence>
<evidence type="ECO:0000256" key="9">
    <source>
        <dbReference type="ARBA" id="ARBA00022801"/>
    </source>
</evidence>
<dbReference type="AlphaFoldDB" id="A0A3N6WLT7"/>
<dbReference type="FunFam" id="1.10.150.20:FF:000003">
    <property type="entry name" value="DNA polymerase I"/>
    <property type="match status" value="1"/>
</dbReference>
<keyword evidence="11 17" id="KW-0239">DNA-directed DNA polymerase</keyword>
<evidence type="ECO:0000256" key="11">
    <source>
        <dbReference type="ARBA" id="ARBA00022932"/>
    </source>
</evidence>
<dbReference type="Pfam" id="PF02739">
    <property type="entry name" value="5_3_exonuc_N"/>
    <property type="match status" value="1"/>
</dbReference>